<dbReference type="BioCyc" id="JESP1508404:G14D9-10554-MONOMER"/>
<evidence type="ECO:0000259" key="3">
    <source>
        <dbReference type="Pfam" id="PF03413"/>
    </source>
</evidence>
<keyword evidence="5" id="KW-1185">Reference proteome</keyword>
<evidence type="ECO:0000256" key="2">
    <source>
        <dbReference type="SAM" id="SignalP"/>
    </source>
</evidence>
<accession>A0A0B5APN0</accession>
<feature type="region of interest" description="Disordered" evidence="1">
    <location>
        <begin position="38"/>
        <end position="63"/>
    </location>
</feature>
<feature type="compositionally biased region" description="Basic and acidic residues" evidence="1">
    <location>
        <begin position="40"/>
        <end position="51"/>
    </location>
</feature>
<dbReference type="Pfam" id="PF03413">
    <property type="entry name" value="PepSY"/>
    <property type="match status" value="2"/>
</dbReference>
<dbReference type="AlphaFoldDB" id="A0A0B5APN0"/>
<feature type="signal peptide" evidence="2">
    <location>
        <begin position="1"/>
        <end position="23"/>
    </location>
</feature>
<dbReference type="KEGG" id="jeo:JMA_13000"/>
<dbReference type="InterPro" id="IPR025711">
    <property type="entry name" value="PepSY"/>
</dbReference>
<feature type="domain" description="PepSY" evidence="3">
    <location>
        <begin position="145"/>
        <end position="202"/>
    </location>
</feature>
<evidence type="ECO:0000313" key="4">
    <source>
        <dbReference type="EMBL" id="AJD90617.1"/>
    </source>
</evidence>
<dbReference type="Gene3D" id="3.10.450.40">
    <property type="match status" value="2"/>
</dbReference>
<keyword evidence="2" id="KW-0732">Signal</keyword>
<dbReference type="OrthoDB" id="9780101at2"/>
<dbReference type="HOGENOM" id="CLU_067057_2_1_9"/>
<evidence type="ECO:0000256" key="1">
    <source>
        <dbReference type="SAM" id="MobiDB-lite"/>
    </source>
</evidence>
<gene>
    <name evidence="4" type="ORF">JMA_13000</name>
</gene>
<feature type="compositionally biased region" description="Polar residues" evidence="1">
    <location>
        <begin position="52"/>
        <end position="63"/>
    </location>
</feature>
<protein>
    <recommendedName>
        <fullName evidence="3">PepSY domain-containing protein</fullName>
    </recommendedName>
</protein>
<feature type="chain" id="PRO_5038486361" description="PepSY domain-containing protein" evidence="2">
    <location>
        <begin position="24"/>
        <end position="205"/>
    </location>
</feature>
<sequence length="205" mass="22664">MNKKLISTLAGAVILGGVFGANAVADQFKTVGIQDGNTEVAERSTDDDRTETVQSTPSGSQAEETLLSFEEAKEKALAQFEGVVESIELERENGRMVYDIDIDNGSEDVDLDMDAVTGEVLRSKTDWDDDDDDDRDDVRPADNLLTQQEALDIATAEFNGKLEEIELDDDDDRMIYEIELKNGDREAEFDIDAVTGEILDMELDD</sequence>
<dbReference type="EMBL" id="CP009416">
    <property type="protein sequence ID" value="AJD90617.1"/>
    <property type="molecule type" value="Genomic_DNA"/>
</dbReference>
<evidence type="ECO:0000313" key="5">
    <source>
        <dbReference type="Proteomes" id="UP000031449"/>
    </source>
</evidence>
<organism evidence="4 5">
    <name type="scientific">Jeotgalibacillus malaysiensis</name>
    <dbReference type="NCBI Taxonomy" id="1508404"/>
    <lineage>
        <taxon>Bacteria</taxon>
        <taxon>Bacillati</taxon>
        <taxon>Bacillota</taxon>
        <taxon>Bacilli</taxon>
        <taxon>Bacillales</taxon>
        <taxon>Caryophanaceae</taxon>
        <taxon>Jeotgalibacillus</taxon>
    </lineage>
</organism>
<dbReference type="STRING" id="1508404.JMA_13000"/>
<feature type="domain" description="PepSY" evidence="3">
    <location>
        <begin position="67"/>
        <end position="123"/>
    </location>
</feature>
<dbReference type="Proteomes" id="UP000031449">
    <property type="component" value="Chromosome"/>
</dbReference>
<proteinExistence type="predicted"/>
<name>A0A0B5APN0_9BACL</name>
<reference evidence="4 5" key="1">
    <citation type="submission" date="2014-08" db="EMBL/GenBank/DDBJ databases">
        <title>Complete genome of a marine bacteria Jeotgalibacillus malaysiensis.</title>
        <authorList>
            <person name="Yaakop A.S."/>
            <person name="Chan K.-G."/>
            <person name="Goh K.M."/>
        </authorList>
    </citation>
    <scope>NUCLEOTIDE SEQUENCE [LARGE SCALE GENOMIC DNA]</scope>
    <source>
        <strain evidence="4 5">D5</strain>
    </source>
</reference>